<dbReference type="EMBL" id="LGRX02012104">
    <property type="protein sequence ID" value="KAK3267941.1"/>
    <property type="molecule type" value="Genomic_DNA"/>
</dbReference>
<sequence length="126" mass="13726">SRPLLATAPEIVDRSIVWEVRFDAMNRFSQFLGADPRSDVPNVLACWESGKLAVVRMGPGLPNGSMELSPQGSDREAQLVLLEENSAVNTFDVDSATGQEIICGAESGCLGYVRESDLRDPNEMVR</sequence>
<comment type="caution">
    <text evidence="1">The sequence shown here is derived from an EMBL/GenBank/DDBJ whole genome shotgun (WGS) entry which is preliminary data.</text>
</comment>
<dbReference type="Proteomes" id="UP001190700">
    <property type="component" value="Unassembled WGS sequence"/>
</dbReference>
<protein>
    <submittedName>
        <fullName evidence="1">Uncharacterized protein</fullName>
    </submittedName>
</protein>
<reference evidence="1 2" key="1">
    <citation type="journal article" date="2015" name="Genome Biol. Evol.">
        <title>Comparative Genomics of a Bacterivorous Green Alga Reveals Evolutionary Causalities and Consequences of Phago-Mixotrophic Mode of Nutrition.</title>
        <authorList>
            <person name="Burns J.A."/>
            <person name="Paasch A."/>
            <person name="Narechania A."/>
            <person name="Kim E."/>
        </authorList>
    </citation>
    <scope>NUCLEOTIDE SEQUENCE [LARGE SCALE GENOMIC DNA]</scope>
    <source>
        <strain evidence="1 2">PLY_AMNH</strain>
    </source>
</reference>
<evidence type="ECO:0000313" key="1">
    <source>
        <dbReference type="EMBL" id="KAK3267941.1"/>
    </source>
</evidence>
<dbReference type="AlphaFoldDB" id="A0AAE0FXN4"/>
<organism evidence="1 2">
    <name type="scientific">Cymbomonas tetramitiformis</name>
    <dbReference type="NCBI Taxonomy" id="36881"/>
    <lineage>
        <taxon>Eukaryota</taxon>
        <taxon>Viridiplantae</taxon>
        <taxon>Chlorophyta</taxon>
        <taxon>Pyramimonadophyceae</taxon>
        <taxon>Pyramimonadales</taxon>
        <taxon>Pyramimonadaceae</taxon>
        <taxon>Cymbomonas</taxon>
    </lineage>
</organism>
<name>A0AAE0FXN4_9CHLO</name>
<evidence type="ECO:0000313" key="2">
    <source>
        <dbReference type="Proteomes" id="UP001190700"/>
    </source>
</evidence>
<keyword evidence="2" id="KW-1185">Reference proteome</keyword>
<proteinExistence type="predicted"/>
<feature type="non-terminal residue" evidence="1">
    <location>
        <position position="1"/>
    </location>
</feature>
<gene>
    <name evidence="1" type="ORF">CYMTET_23528</name>
</gene>
<accession>A0AAE0FXN4</accession>